<gene>
    <name evidence="1" type="ORF">FRV6_08831</name>
</gene>
<proteinExistence type="predicted"/>
<evidence type="ECO:0000313" key="2">
    <source>
        <dbReference type="Proteomes" id="UP000219369"/>
    </source>
</evidence>
<organism evidence="1 2">
    <name type="scientific">Fusarium oxysporum</name>
    <name type="common">Fusarium vascular wilt</name>
    <dbReference type="NCBI Taxonomy" id="5507"/>
    <lineage>
        <taxon>Eukaryota</taxon>
        <taxon>Fungi</taxon>
        <taxon>Dikarya</taxon>
        <taxon>Ascomycota</taxon>
        <taxon>Pezizomycotina</taxon>
        <taxon>Sordariomycetes</taxon>
        <taxon>Hypocreomycetidae</taxon>
        <taxon>Hypocreales</taxon>
        <taxon>Nectriaceae</taxon>
        <taxon>Fusarium</taxon>
        <taxon>Fusarium oxysporum species complex</taxon>
    </lineage>
</organism>
<dbReference type="Proteomes" id="UP000219369">
    <property type="component" value="Unassembled WGS sequence"/>
</dbReference>
<protein>
    <submittedName>
        <fullName evidence="1">Uncharacterized protein</fullName>
    </submittedName>
</protein>
<reference evidence="2" key="1">
    <citation type="submission" date="2016-09" db="EMBL/GenBank/DDBJ databases">
        <authorList>
            <person name="Guldener U."/>
        </authorList>
    </citation>
    <scope>NUCLEOTIDE SEQUENCE [LARGE SCALE GENOMIC DNA]</scope>
    <source>
        <strain evidence="2">V64-1</strain>
    </source>
</reference>
<name>A0A2H3T7K8_FUSOX</name>
<dbReference type="AlphaFoldDB" id="A0A2H3T7K8"/>
<dbReference type="OrthoDB" id="4994594at2759"/>
<sequence>MSSTDDIIAALIPELKRFHVTRQHADRRTVAVCHREECPPDYCTETYRPGYRCCLGPHRQPRTRAHGGVRKVRNDRAIRRSKAASRVEHAAVTNREVSETEMETKACHDQSVRPQPEVVMAEEAQVDFIDLTQFEEGDDMGTFLDQNLITGWINTTKSP</sequence>
<accession>A0A2H3T7K8</accession>
<dbReference type="EMBL" id="FMJY01000005">
    <property type="protein sequence ID" value="SCO84704.1"/>
    <property type="molecule type" value="Genomic_DNA"/>
</dbReference>
<evidence type="ECO:0000313" key="1">
    <source>
        <dbReference type="EMBL" id="SCO84704.1"/>
    </source>
</evidence>